<comment type="caution">
    <text evidence="1">The sequence shown here is derived from an EMBL/GenBank/DDBJ whole genome shotgun (WGS) entry which is preliminary data.</text>
</comment>
<evidence type="ECO:0000313" key="1">
    <source>
        <dbReference type="EMBL" id="NQE32642.1"/>
    </source>
</evidence>
<protein>
    <submittedName>
        <fullName evidence="1">Uncharacterized protein</fullName>
    </submittedName>
</protein>
<keyword evidence="2" id="KW-1185">Reference proteome</keyword>
<reference evidence="1 2" key="1">
    <citation type="journal article" date="2020" name="Sci. Rep.">
        <title>A novel cyanobacterial geosmin producer, revising GeoA distribution and dispersion patterns in Bacteria.</title>
        <authorList>
            <person name="Churro C."/>
            <person name="Semedo-Aguiar A.P."/>
            <person name="Silva A.D."/>
            <person name="Pereira-Leal J.B."/>
            <person name="Leite R.B."/>
        </authorList>
    </citation>
    <scope>NUCLEOTIDE SEQUENCE [LARGE SCALE GENOMIC DNA]</scope>
    <source>
        <strain evidence="1 2">IPMA8</strain>
    </source>
</reference>
<dbReference type="Proteomes" id="UP000702425">
    <property type="component" value="Unassembled WGS sequence"/>
</dbReference>
<sequence length="51" mass="6022">MIQLIELLKLALQFKLEIRAIFDLATATAENYQTPACEIPTSRSKENWRWR</sequence>
<evidence type="ECO:0000313" key="2">
    <source>
        <dbReference type="Proteomes" id="UP000702425"/>
    </source>
</evidence>
<organism evidence="1 2">
    <name type="scientific">Microcoleus asticus IPMA8</name>
    <dbReference type="NCBI Taxonomy" id="2563858"/>
    <lineage>
        <taxon>Bacteria</taxon>
        <taxon>Bacillati</taxon>
        <taxon>Cyanobacteriota</taxon>
        <taxon>Cyanophyceae</taxon>
        <taxon>Oscillatoriophycideae</taxon>
        <taxon>Oscillatoriales</taxon>
        <taxon>Microcoleaceae</taxon>
        <taxon>Microcoleus</taxon>
        <taxon>Microcoleus asticus</taxon>
    </lineage>
</organism>
<dbReference type="EMBL" id="SRRZ01000004">
    <property type="protein sequence ID" value="NQE32642.1"/>
    <property type="molecule type" value="Genomic_DNA"/>
</dbReference>
<name>A0ABX2CSJ2_9CYAN</name>
<gene>
    <name evidence="1" type="ORF">E5S67_00358</name>
</gene>
<proteinExistence type="predicted"/>
<accession>A0ABX2CSJ2</accession>